<dbReference type="EMBL" id="JACHGW010000001">
    <property type="protein sequence ID" value="MBB6049794.1"/>
    <property type="molecule type" value="Genomic_DNA"/>
</dbReference>
<evidence type="ECO:0008006" key="3">
    <source>
        <dbReference type="Google" id="ProtNLM"/>
    </source>
</evidence>
<evidence type="ECO:0000313" key="2">
    <source>
        <dbReference type="Proteomes" id="UP000520814"/>
    </source>
</evidence>
<sequence length="305" mass="32983">MTPLRYHLVDLSGPNPSAKFGLRSRLAINDAGTIAGACDDRAALWERGKIHFLAGPGTYAWGINPKGEVAIEDGKSGLFWRKGQLEALPIQTQPGERVVPRDIAEGRTVVGTTESKGLPLGQAWVLKGTIFRWLSDAAEARVLCPDGRVAGFVHVAQGDVPVVWKSNQIAWLPLPARCKTGRATAVNATGTLVGTGMLADDDTEEGFPTRALRWRPNSSAEILFPGVATAINDRGWVAGHQAEKFESVGAGGVLWAEGKKHFVDDLIESRGHWHVLELHGLNNKGQLVGQALYRDELRAVLLDPR</sequence>
<comment type="caution">
    <text evidence="1">The sequence shown here is derived from an EMBL/GenBank/DDBJ whole genome shotgun (WGS) entry which is preliminary data.</text>
</comment>
<dbReference type="RefSeq" id="WP_184193420.1">
    <property type="nucleotide sequence ID" value="NZ_JACHGW010000001.1"/>
</dbReference>
<name>A0A7W9SPF8_ARMRO</name>
<proteinExistence type="predicted"/>
<organism evidence="1 2">
    <name type="scientific">Armatimonas rosea</name>
    <dbReference type="NCBI Taxonomy" id="685828"/>
    <lineage>
        <taxon>Bacteria</taxon>
        <taxon>Bacillati</taxon>
        <taxon>Armatimonadota</taxon>
        <taxon>Armatimonadia</taxon>
        <taxon>Armatimonadales</taxon>
        <taxon>Armatimonadaceae</taxon>
        <taxon>Armatimonas</taxon>
    </lineage>
</organism>
<evidence type="ECO:0000313" key="1">
    <source>
        <dbReference type="EMBL" id="MBB6049794.1"/>
    </source>
</evidence>
<reference evidence="1 2" key="1">
    <citation type="submission" date="2020-08" db="EMBL/GenBank/DDBJ databases">
        <title>Genomic Encyclopedia of Type Strains, Phase IV (KMG-IV): sequencing the most valuable type-strain genomes for metagenomic binning, comparative biology and taxonomic classification.</title>
        <authorList>
            <person name="Goeker M."/>
        </authorList>
    </citation>
    <scope>NUCLEOTIDE SEQUENCE [LARGE SCALE GENOMIC DNA]</scope>
    <source>
        <strain evidence="1 2">DSM 23562</strain>
    </source>
</reference>
<accession>A0A7W9SPF8</accession>
<protein>
    <recommendedName>
        <fullName evidence="3">WG repeat protein</fullName>
    </recommendedName>
</protein>
<gene>
    <name evidence="1" type="ORF">HNQ39_001556</name>
</gene>
<keyword evidence="2" id="KW-1185">Reference proteome</keyword>
<dbReference type="Proteomes" id="UP000520814">
    <property type="component" value="Unassembled WGS sequence"/>
</dbReference>
<dbReference type="AlphaFoldDB" id="A0A7W9SPF8"/>